<dbReference type="EMBL" id="LM676436">
    <property type="protein sequence ID" value="CEP27429.1"/>
    <property type="molecule type" value="Genomic_DNA"/>
</dbReference>
<dbReference type="InterPro" id="IPR000524">
    <property type="entry name" value="Tscrpt_reg_HTH_GntR"/>
</dbReference>
<dbReference type="InterPro" id="IPR015424">
    <property type="entry name" value="PyrdxlP-dep_Trfase"/>
</dbReference>
<dbReference type="InterPro" id="IPR015421">
    <property type="entry name" value="PyrdxlP-dep_Trfase_major"/>
</dbReference>
<keyword evidence="4" id="KW-0238">DNA-binding</keyword>
<dbReference type="Gene3D" id="3.40.640.10">
    <property type="entry name" value="Type I PLP-dependent aspartate aminotransferase-like (Major domain)"/>
    <property type="match status" value="1"/>
</dbReference>
<sequence>MRGQLVIDLPLHLDTSGDLGLTAQLVVGLRGLIDQGRLHHDDELPSTRALAASLSVARGTVVAAYDQLQAEGYLTSRPGSGTRVAAVDARRPVAGPSAPAPPAPQPDGRAIDLRPGTPDVSAIVSPPWRRAWREATNDPRPLIDARGLPSLRHEIAEHLRLMRSLVRPSDQVLVTSGAREGLALLLAALARRGERPPLVGLERPGHPALAAIPTAMGLPTIALRTDDRGLVTEELPEAGSPTSHGPDVPTPDVIVVTPSHQYPYGGSLSITRRQQLLGWAARTGAIVVEDDYDSELRYVGMPLPALATLDDPVRGRVVLLGTFSTVLTPAVATGYLSVPQRLAPLVAGHRAIFGSPVPALGQQALSNYLASGELRRHIQRMRREYRRRRELIVAAFRDAPHARLTDMSGGLQAVLRTNVPGSRITRRLAARGVLVSDLAQFWGPHAPAMDGIVFGFGSVDTPTLRHVLPIIRRACS</sequence>
<evidence type="ECO:0000256" key="3">
    <source>
        <dbReference type="ARBA" id="ARBA00023015"/>
    </source>
</evidence>
<dbReference type="InterPro" id="IPR036390">
    <property type="entry name" value="WH_DNA-bd_sf"/>
</dbReference>
<keyword evidence="2" id="KW-0663">Pyridoxal phosphate</keyword>
<dbReference type="CDD" id="cd07377">
    <property type="entry name" value="WHTH_GntR"/>
    <property type="match status" value="1"/>
</dbReference>
<organism evidence="7">
    <name type="scientific">Propionibacterium freudenreichii subsp. freudenreichii</name>
    <dbReference type="NCBI Taxonomy" id="66712"/>
    <lineage>
        <taxon>Bacteria</taxon>
        <taxon>Bacillati</taxon>
        <taxon>Actinomycetota</taxon>
        <taxon>Actinomycetes</taxon>
        <taxon>Propionibacteriales</taxon>
        <taxon>Propionibacteriaceae</taxon>
        <taxon>Propionibacterium</taxon>
    </lineage>
</organism>
<keyword evidence="5" id="KW-0804">Transcription</keyword>
<accession>A0A068VTY7</accession>
<dbReference type="GO" id="GO:0003677">
    <property type="term" value="F:DNA binding"/>
    <property type="evidence" value="ECO:0007669"/>
    <property type="project" value="UniProtKB-KW"/>
</dbReference>
<dbReference type="PROSITE" id="PS50949">
    <property type="entry name" value="HTH_GNTR"/>
    <property type="match status" value="1"/>
</dbReference>
<dbReference type="Gene3D" id="1.10.10.10">
    <property type="entry name" value="Winged helix-like DNA-binding domain superfamily/Winged helix DNA-binding domain"/>
    <property type="match status" value="1"/>
</dbReference>
<protein>
    <submittedName>
        <fullName evidence="7">Transcriptional regulator</fullName>
    </submittedName>
</protein>
<dbReference type="InterPro" id="IPR051446">
    <property type="entry name" value="HTH_trans_reg/aminotransferase"/>
</dbReference>
<dbReference type="Pfam" id="PF00155">
    <property type="entry name" value="Aminotran_1_2"/>
    <property type="match status" value="1"/>
</dbReference>
<proteinExistence type="inferred from homology"/>
<evidence type="ECO:0000256" key="5">
    <source>
        <dbReference type="ARBA" id="ARBA00023163"/>
    </source>
</evidence>
<evidence type="ECO:0000256" key="4">
    <source>
        <dbReference type="ARBA" id="ARBA00023125"/>
    </source>
</evidence>
<dbReference type="InterPro" id="IPR004839">
    <property type="entry name" value="Aminotransferase_I/II_large"/>
</dbReference>
<dbReference type="PRINTS" id="PR00035">
    <property type="entry name" value="HTHGNTR"/>
</dbReference>
<dbReference type="SUPFAM" id="SSF53383">
    <property type="entry name" value="PLP-dependent transferases"/>
    <property type="match status" value="1"/>
</dbReference>
<feature type="domain" description="HTH gntR-type" evidence="6">
    <location>
        <begin position="19"/>
        <end position="87"/>
    </location>
</feature>
<dbReference type="PANTHER" id="PTHR46577">
    <property type="entry name" value="HTH-TYPE TRANSCRIPTIONAL REGULATORY PROTEIN GABR"/>
    <property type="match status" value="1"/>
</dbReference>
<dbReference type="PANTHER" id="PTHR46577:SF1">
    <property type="entry name" value="HTH-TYPE TRANSCRIPTIONAL REGULATORY PROTEIN GABR"/>
    <property type="match status" value="1"/>
</dbReference>
<keyword evidence="3" id="KW-0805">Transcription regulation</keyword>
<dbReference type="CDD" id="cd00609">
    <property type="entry name" value="AAT_like"/>
    <property type="match status" value="1"/>
</dbReference>
<evidence type="ECO:0000256" key="1">
    <source>
        <dbReference type="ARBA" id="ARBA00005384"/>
    </source>
</evidence>
<name>A0A068VTY7_PROFF</name>
<dbReference type="PATRIC" id="fig|66712.6.peg.1455"/>
<evidence type="ECO:0000256" key="2">
    <source>
        <dbReference type="ARBA" id="ARBA00022898"/>
    </source>
</evidence>
<dbReference type="Pfam" id="PF00392">
    <property type="entry name" value="GntR"/>
    <property type="match status" value="1"/>
</dbReference>
<comment type="similarity">
    <text evidence="1">In the C-terminal section; belongs to the class-I pyridoxal-phosphate-dependent aminotransferase family.</text>
</comment>
<dbReference type="AlphaFoldDB" id="A0A068VTY7"/>
<dbReference type="InterPro" id="IPR036388">
    <property type="entry name" value="WH-like_DNA-bd_sf"/>
</dbReference>
<dbReference type="SMART" id="SM00345">
    <property type="entry name" value="HTH_GNTR"/>
    <property type="match status" value="1"/>
</dbReference>
<dbReference type="SUPFAM" id="SSF46785">
    <property type="entry name" value="Winged helix' DNA-binding domain"/>
    <property type="match status" value="1"/>
</dbReference>
<dbReference type="GO" id="GO:0030170">
    <property type="term" value="F:pyridoxal phosphate binding"/>
    <property type="evidence" value="ECO:0007669"/>
    <property type="project" value="InterPro"/>
</dbReference>
<dbReference type="GO" id="GO:0003700">
    <property type="term" value="F:DNA-binding transcription factor activity"/>
    <property type="evidence" value="ECO:0007669"/>
    <property type="project" value="InterPro"/>
</dbReference>
<dbReference type="RefSeq" id="WP_013161372.1">
    <property type="nucleotide sequence ID" value="NZ_CP010341.1"/>
</dbReference>
<evidence type="ECO:0000313" key="7">
    <source>
        <dbReference type="EMBL" id="CEP27429.1"/>
    </source>
</evidence>
<dbReference type="KEGG" id="pfre:RM25_1425"/>
<gene>
    <name evidence="7" type="ORF">PFCIRM138_01550</name>
</gene>
<reference evidence="7" key="1">
    <citation type="submission" date="2014-08" db="EMBL/GenBank/DDBJ databases">
        <authorList>
            <person name="Falentin Helene"/>
        </authorList>
    </citation>
    <scope>NUCLEOTIDE SEQUENCE</scope>
</reference>
<evidence type="ECO:0000259" key="6">
    <source>
        <dbReference type="PROSITE" id="PS50949"/>
    </source>
</evidence>